<sequence>MKFSRCLGGHGDPVVKSLPRGRRAPGSKPDSTEDLSCIGPVARQIIPILPNVLPLMWCESLERGMPAQVSSSSSDRGSKLRGPSQTSSRAAEKYDVIITRLNSTGPCTSYG</sequence>
<evidence type="ECO:0000313" key="2">
    <source>
        <dbReference type="EMBL" id="GBM77925.1"/>
    </source>
</evidence>
<keyword evidence="3" id="KW-1185">Reference proteome</keyword>
<name>A0A4Y2IJW1_ARAVE</name>
<dbReference type="AlphaFoldDB" id="A0A4Y2IJW1"/>
<dbReference type="Proteomes" id="UP000499080">
    <property type="component" value="Unassembled WGS sequence"/>
</dbReference>
<dbReference type="EMBL" id="BGPR01002719">
    <property type="protein sequence ID" value="GBM77925.1"/>
    <property type="molecule type" value="Genomic_DNA"/>
</dbReference>
<reference evidence="2 3" key="1">
    <citation type="journal article" date="2019" name="Sci. Rep.">
        <title>Orb-weaving spider Araneus ventricosus genome elucidates the spidroin gene catalogue.</title>
        <authorList>
            <person name="Kono N."/>
            <person name="Nakamura H."/>
            <person name="Ohtoshi R."/>
            <person name="Moran D.A.P."/>
            <person name="Shinohara A."/>
            <person name="Yoshida Y."/>
            <person name="Fujiwara M."/>
            <person name="Mori M."/>
            <person name="Tomita M."/>
            <person name="Arakawa K."/>
        </authorList>
    </citation>
    <scope>NUCLEOTIDE SEQUENCE [LARGE SCALE GENOMIC DNA]</scope>
</reference>
<protein>
    <submittedName>
        <fullName evidence="2">Uncharacterized protein</fullName>
    </submittedName>
</protein>
<gene>
    <name evidence="2" type="ORF">AVEN_89588_1</name>
</gene>
<feature type="region of interest" description="Disordered" evidence="1">
    <location>
        <begin position="66"/>
        <end position="93"/>
    </location>
</feature>
<organism evidence="2 3">
    <name type="scientific">Araneus ventricosus</name>
    <name type="common">Orbweaver spider</name>
    <name type="synonym">Epeira ventricosa</name>
    <dbReference type="NCBI Taxonomy" id="182803"/>
    <lineage>
        <taxon>Eukaryota</taxon>
        <taxon>Metazoa</taxon>
        <taxon>Ecdysozoa</taxon>
        <taxon>Arthropoda</taxon>
        <taxon>Chelicerata</taxon>
        <taxon>Arachnida</taxon>
        <taxon>Araneae</taxon>
        <taxon>Araneomorphae</taxon>
        <taxon>Entelegynae</taxon>
        <taxon>Araneoidea</taxon>
        <taxon>Araneidae</taxon>
        <taxon>Araneus</taxon>
    </lineage>
</organism>
<comment type="caution">
    <text evidence="2">The sequence shown here is derived from an EMBL/GenBank/DDBJ whole genome shotgun (WGS) entry which is preliminary data.</text>
</comment>
<evidence type="ECO:0000256" key="1">
    <source>
        <dbReference type="SAM" id="MobiDB-lite"/>
    </source>
</evidence>
<evidence type="ECO:0000313" key="3">
    <source>
        <dbReference type="Proteomes" id="UP000499080"/>
    </source>
</evidence>
<feature type="region of interest" description="Disordered" evidence="1">
    <location>
        <begin position="1"/>
        <end position="35"/>
    </location>
</feature>
<proteinExistence type="predicted"/>
<accession>A0A4Y2IJW1</accession>